<organism evidence="6">
    <name type="scientific">Onchocerca flexuosa</name>
    <dbReference type="NCBI Taxonomy" id="387005"/>
    <lineage>
        <taxon>Eukaryota</taxon>
        <taxon>Metazoa</taxon>
        <taxon>Ecdysozoa</taxon>
        <taxon>Nematoda</taxon>
        <taxon>Chromadorea</taxon>
        <taxon>Rhabditida</taxon>
        <taxon>Spirurina</taxon>
        <taxon>Spiruromorpha</taxon>
        <taxon>Filarioidea</taxon>
        <taxon>Onchocercidae</taxon>
        <taxon>Onchocerca</taxon>
    </lineage>
</organism>
<dbReference type="Pfam" id="PF00041">
    <property type="entry name" value="fn3"/>
    <property type="match status" value="2"/>
</dbReference>
<dbReference type="WBParaSite" id="OFLC_0000879801-mRNA-1">
    <property type="protein sequence ID" value="OFLC_0000879801-mRNA-1"/>
    <property type="gene ID" value="OFLC_0000879801"/>
</dbReference>
<evidence type="ECO:0000313" key="5">
    <source>
        <dbReference type="Proteomes" id="UP000267606"/>
    </source>
</evidence>
<accession>A0A183HMT7</accession>
<evidence type="ECO:0000313" key="6">
    <source>
        <dbReference type="WBParaSite" id="OFLC_0000879801-mRNA-1"/>
    </source>
</evidence>
<dbReference type="EMBL" id="UZAJ01010249">
    <property type="protein sequence ID" value="VDO57459.1"/>
    <property type="molecule type" value="Genomic_DNA"/>
</dbReference>
<feature type="domain" description="Fibronectin type-III" evidence="3">
    <location>
        <begin position="38"/>
        <end position="133"/>
    </location>
</feature>
<dbReference type="InterPro" id="IPR013783">
    <property type="entry name" value="Ig-like_fold"/>
</dbReference>
<gene>
    <name evidence="4" type="ORF">OFLC_LOCUS8799</name>
</gene>
<dbReference type="CDD" id="cd00063">
    <property type="entry name" value="FN3"/>
    <property type="match status" value="2"/>
</dbReference>
<dbReference type="InterPro" id="IPR003961">
    <property type="entry name" value="FN3_dom"/>
</dbReference>
<keyword evidence="1" id="KW-1015">Disulfide bond</keyword>
<dbReference type="PANTHER" id="PTHR44170">
    <property type="entry name" value="PROTEIN SIDEKICK"/>
    <property type="match status" value="1"/>
</dbReference>
<dbReference type="InterPro" id="IPR036116">
    <property type="entry name" value="FN3_sf"/>
</dbReference>
<dbReference type="Proteomes" id="UP000267606">
    <property type="component" value="Unassembled WGS sequence"/>
</dbReference>
<sequence length="289" mass="31790">MEKYVEYIIRVEAEGINGAGLSSEPITVRTLSDLPSLPPSDVRAEAISTNSIHVQWMPLPMEDRNGILTGYRIKYKTKLRGAKGNTLVVDGNNSSYTISGLEPGTQYMLRVAAVNQNGSGPNSDWFHVDTPLEDKDEGQVAGPPLSLKVQPSVDSIQLSWLPPRDDSVMIRGYLIGWGINIPDVDQVKVPANLRLYTINGLRPGRDYVISLRAYNLIGNGFPIYETVRTLSPDSKSVAGGQQNGKDSERSETPVGVRALTLSSSSIRVTWTDAEMDIPYSRQYTVRYSS</sequence>
<dbReference type="FunFam" id="2.60.40.10:FF:000551">
    <property type="entry name" value="Protogenin A"/>
    <property type="match status" value="1"/>
</dbReference>
<proteinExistence type="predicted"/>
<evidence type="ECO:0000259" key="3">
    <source>
        <dbReference type="PROSITE" id="PS50853"/>
    </source>
</evidence>
<dbReference type="Gene3D" id="2.60.40.10">
    <property type="entry name" value="Immunoglobulins"/>
    <property type="match status" value="3"/>
</dbReference>
<reference evidence="4 5" key="2">
    <citation type="submission" date="2018-11" db="EMBL/GenBank/DDBJ databases">
        <authorList>
            <consortium name="Pathogen Informatics"/>
        </authorList>
    </citation>
    <scope>NUCLEOTIDE SEQUENCE [LARGE SCALE GENOMIC DNA]</scope>
</reference>
<dbReference type="SMART" id="SM00060">
    <property type="entry name" value="FN3"/>
    <property type="match status" value="2"/>
</dbReference>
<dbReference type="STRING" id="387005.A0A183HMT7"/>
<dbReference type="PRINTS" id="PR00014">
    <property type="entry name" value="FNTYPEIII"/>
</dbReference>
<protein>
    <submittedName>
        <fullName evidence="6">DCC</fullName>
    </submittedName>
</protein>
<dbReference type="PANTHER" id="PTHR44170:SF54">
    <property type="entry name" value="FI24025P1"/>
    <property type="match status" value="1"/>
</dbReference>
<feature type="domain" description="Fibronectin type-III" evidence="3">
    <location>
        <begin position="143"/>
        <end position="233"/>
    </location>
</feature>
<dbReference type="SUPFAM" id="SSF49265">
    <property type="entry name" value="Fibronectin type III"/>
    <property type="match status" value="2"/>
</dbReference>
<dbReference type="PROSITE" id="PS50853">
    <property type="entry name" value="FN3"/>
    <property type="match status" value="3"/>
</dbReference>
<evidence type="ECO:0000256" key="2">
    <source>
        <dbReference type="SAM" id="MobiDB-lite"/>
    </source>
</evidence>
<dbReference type="GO" id="GO:0098609">
    <property type="term" value="P:cell-cell adhesion"/>
    <property type="evidence" value="ECO:0007669"/>
    <property type="project" value="TreeGrafter"/>
</dbReference>
<dbReference type="AlphaFoldDB" id="A0A183HMT7"/>
<feature type="domain" description="Fibronectin type-III" evidence="3">
    <location>
        <begin position="1"/>
        <end position="33"/>
    </location>
</feature>
<reference evidence="6" key="1">
    <citation type="submission" date="2016-06" db="UniProtKB">
        <authorList>
            <consortium name="WormBaseParasite"/>
        </authorList>
    </citation>
    <scope>IDENTIFICATION</scope>
</reference>
<name>A0A183HMT7_9BILA</name>
<evidence type="ECO:0000256" key="1">
    <source>
        <dbReference type="ARBA" id="ARBA00023157"/>
    </source>
</evidence>
<keyword evidence="5" id="KW-1185">Reference proteome</keyword>
<feature type="compositionally biased region" description="Polar residues" evidence="2">
    <location>
        <begin position="233"/>
        <end position="244"/>
    </location>
</feature>
<feature type="region of interest" description="Disordered" evidence="2">
    <location>
        <begin position="233"/>
        <end position="254"/>
    </location>
</feature>
<evidence type="ECO:0000313" key="4">
    <source>
        <dbReference type="EMBL" id="VDO57459.1"/>
    </source>
</evidence>